<feature type="compositionally biased region" description="Low complexity" evidence="2">
    <location>
        <begin position="168"/>
        <end position="182"/>
    </location>
</feature>
<protein>
    <recommendedName>
        <fullName evidence="3">F-box domain-containing protein</fullName>
    </recommendedName>
</protein>
<evidence type="ECO:0000259" key="3">
    <source>
        <dbReference type="PROSITE" id="PS50181"/>
    </source>
</evidence>
<keyword evidence="5" id="KW-1185">Reference proteome</keyword>
<dbReference type="InterPro" id="IPR045464">
    <property type="entry name" value="Hrt3/FBXO9_C"/>
</dbReference>
<feature type="compositionally biased region" description="Basic and acidic residues" evidence="2">
    <location>
        <begin position="66"/>
        <end position="84"/>
    </location>
</feature>
<organism evidence="4 5">
    <name type="scientific">Xylona heveae (strain CBS 132557 / TC161)</name>
    <dbReference type="NCBI Taxonomy" id="1328760"/>
    <lineage>
        <taxon>Eukaryota</taxon>
        <taxon>Fungi</taxon>
        <taxon>Dikarya</taxon>
        <taxon>Ascomycota</taxon>
        <taxon>Pezizomycotina</taxon>
        <taxon>Xylonomycetes</taxon>
        <taxon>Xylonales</taxon>
        <taxon>Xylonaceae</taxon>
        <taxon>Xylona</taxon>
    </lineage>
</organism>
<evidence type="ECO:0000313" key="4">
    <source>
        <dbReference type="EMBL" id="KZF24383.1"/>
    </source>
</evidence>
<dbReference type="STRING" id="1328760.A0A165I4U8"/>
<dbReference type="GO" id="GO:0019005">
    <property type="term" value="C:SCF ubiquitin ligase complex"/>
    <property type="evidence" value="ECO:0007669"/>
    <property type="project" value="TreeGrafter"/>
</dbReference>
<feature type="compositionally biased region" description="Polar residues" evidence="2">
    <location>
        <begin position="35"/>
        <end position="55"/>
    </location>
</feature>
<dbReference type="PANTHER" id="PTHR12874:SF9">
    <property type="entry name" value="F-BOX ONLY PROTEIN 48"/>
    <property type="match status" value="1"/>
</dbReference>
<dbReference type="FunCoup" id="A0A165I4U8">
    <property type="interactions" value="118"/>
</dbReference>
<dbReference type="InterPro" id="IPR036047">
    <property type="entry name" value="F-box-like_dom_sf"/>
</dbReference>
<dbReference type="GO" id="GO:0031146">
    <property type="term" value="P:SCF-dependent proteasomal ubiquitin-dependent protein catabolic process"/>
    <property type="evidence" value="ECO:0007669"/>
    <property type="project" value="TreeGrafter"/>
</dbReference>
<name>A0A165I4U8_XYLHT</name>
<evidence type="ECO:0000256" key="2">
    <source>
        <dbReference type="SAM" id="MobiDB-lite"/>
    </source>
</evidence>
<dbReference type="RefSeq" id="XP_018189938.1">
    <property type="nucleotide sequence ID" value="XM_018332128.1"/>
</dbReference>
<dbReference type="GeneID" id="28897265"/>
<dbReference type="Pfam" id="PF19270">
    <property type="entry name" value="FBO_C"/>
    <property type="match status" value="1"/>
</dbReference>
<dbReference type="Proteomes" id="UP000076632">
    <property type="component" value="Unassembled WGS sequence"/>
</dbReference>
<feature type="compositionally biased region" description="Basic and acidic residues" evidence="2">
    <location>
        <begin position="10"/>
        <end position="22"/>
    </location>
</feature>
<proteinExistence type="predicted"/>
<dbReference type="OrthoDB" id="2117972at2759"/>
<feature type="region of interest" description="Disordered" evidence="2">
    <location>
        <begin position="434"/>
        <end position="454"/>
    </location>
</feature>
<dbReference type="AlphaFoldDB" id="A0A165I4U8"/>
<gene>
    <name evidence="4" type="ORF">L228DRAFT_245307</name>
</gene>
<dbReference type="InterPro" id="IPR001810">
    <property type="entry name" value="F-box_dom"/>
</dbReference>
<dbReference type="Gene3D" id="1.20.1280.50">
    <property type="match status" value="1"/>
</dbReference>
<dbReference type="SUPFAM" id="SSF81383">
    <property type="entry name" value="F-box domain"/>
    <property type="match status" value="1"/>
</dbReference>
<accession>A0A165I4U8</accession>
<feature type="region of interest" description="Disordered" evidence="2">
    <location>
        <begin position="1"/>
        <end position="84"/>
    </location>
</feature>
<reference evidence="4 5" key="1">
    <citation type="journal article" date="2016" name="Fungal Biol.">
        <title>The genome of Xylona heveae provides a window into fungal endophytism.</title>
        <authorList>
            <person name="Gazis R."/>
            <person name="Kuo A."/>
            <person name="Riley R."/>
            <person name="LaButti K."/>
            <person name="Lipzen A."/>
            <person name="Lin J."/>
            <person name="Amirebrahimi M."/>
            <person name="Hesse C.N."/>
            <person name="Spatafora J.W."/>
            <person name="Henrissat B."/>
            <person name="Hainaut M."/>
            <person name="Grigoriev I.V."/>
            <person name="Hibbett D.S."/>
        </authorList>
    </citation>
    <scope>NUCLEOTIDE SEQUENCE [LARGE SCALE GENOMIC DNA]</scope>
    <source>
        <strain evidence="4 5">TC161</strain>
    </source>
</reference>
<evidence type="ECO:0000313" key="5">
    <source>
        <dbReference type="Proteomes" id="UP000076632"/>
    </source>
</evidence>
<dbReference type="PROSITE" id="PS50181">
    <property type="entry name" value="FBOX"/>
    <property type="match status" value="1"/>
</dbReference>
<dbReference type="InParanoid" id="A0A165I4U8"/>
<dbReference type="Pfam" id="PF12937">
    <property type="entry name" value="F-box-like"/>
    <property type="match status" value="1"/>
</dbReference>
<dbReference type="GO" id="GO:0005737">
    <property type="term" value="C:cytoplasm"/>
    <property type="evidence" value="ECO:0007669"/>
    <property type="project" value="TreeGrafter"/>
</dbReference>
<dbReference type="OMA" id="SWSQVFQ"/>
<keyword evidence="1" id="KW-0833">Ubl conjugation pathway</keyword>
<dbReference type="EMBL" id="KV407456">
    <property type="protein sequence ID" value="KZF24383.1"/>
    <property type="molecule type" value="Genomic_DNA"/>
</dbReference>
<feature type="domain" description="F-box" evidence="3">
    <location>
        <begin position="219"/>
        <end position="269"/>
    </location>
</feature>
<evidence type="ECO:0000256" key="1">
    <source>
        <dbReference type="ARBA" id="ARBA00022786"/>
    </source>
</evidence>
<sequence>MDGESNPELESFRQKWRDEVSARTRQTGGRRGQTAITRNQNFPAAETFASSSASRSGPRIPPLPTENRDYANEKGEDEVDPKAYHDLEVKRQGGRKLSDAGKRIQENWQPQSALEHYEKAVERETQGVLGDSLSLYRKAFRLDSSVDKAYKNKHFPPSAFPPKPANKASSTPTAAAAVPRAAQDSTHGLPASISELISGFSGLSIPAEPPPTDASPPPPCPIAAIPEEVLVEILVHAAVTDVATLSMLARVCKRLAYLVGTEERIWKRVCCGDKFGFPAMHYDWQCTILGEPYIGEGDQLLGPGDFPEKHDGTGFVGTDPLTLSLLHETYASSWRLMFRSRPRIRFNGCYISTVNYLRPGSASPMQLTWNTPIHIVTYYRYLRFFRDGTAISLLTTAEPIDVVHHLVKENLHKNHTGNLPSAVMKPALRGRWRLSGPASKSSTEEEEEEGDLHVETEGVDPKYMYRMQFAMRSGGRGARNNKLAWKGYWSYNRLTDDWGEFGLRNDRAYVWSRVKSYGMGY</sequence>
<dbReference type="PANTHER" id="PTHR12874">
    <property type="entry name" value="F-BOX ONLY PROTEIN 48-RELATED"/>
    <property type="match status" value="1"/>
</dbReference>
<feature type="region of interest" description="Disordered" evidence="2">
    <location>
        <begin position="153"/>
        <end position="184"/>
    </location>
</feature>